<dbReference type="eggNOG" id="ENOG50324M1">
    <property type="taxonomic scope" value="Bacteria"/>
</dbReference>
<sequence>MKNNAIENVKCSLDELNQAKSKLQAAIGTVEKPENKNLIQNSLDSVCNTIKEVESTINNYKES</sequence>
<dbReference type="Proteomes" id="UP000030635">
    <property type="component" value="Chromosome"/>
</dbReference>
<name>A0A0A7FWL6_9CLOT</name>
<organism evidence="1 2">
    <name type="scientific">Clostridium baratii str. Sullivan</name>
    <dbReference type="NCBI Taxonomy" id="1415775"/>
    <lineage>
        <taxon>Bacteria</taxon>
        <taxon>Bacillati</taxon>
        <taxon>Bacillota</taxon>
        <taxon>Clostridia</taxon>
        <taxon>Eubacteriales</taxon>
        <taxon>Clostridiaceae</taxon>
        <taxon>Clostridium</taxon>
    </lineage>
</organism>
<evidence type="ECO:0000313" key="1">
    <source>
        <dbReference type="EMBL" id="AIY83978.1"/>
    </source>
</evidence>
<dbReference type="EMBL" id="CP006905">
    <property type="protein sequence ID" value="AIY83978.1"/>
    <property type="molecule type" value="Genomic_DNA"/>
</dbReference>
<keyword evidence="2" id="KW-1185">Reference proteome</keyword>
<dbReference type="AlphaFoldDB" id="A0A0A7FWL6"/>
<dbReference type="KEGG" id="cbv:U729_1161"/>
<proteinExistence type="predicted"/>
<evidence type="ECO:0000313" key="2">
    <source>
        <dbReference type="Proteomes" id="UP000030635"/>
    </source>
</evidence>
<accession>A0A0A7FWL6</accession>
<protein>
    <submittedName>
        <fullName evidence="1">Uncharacterized protein</fullName>
    </submittedName>
</protein>
<dbReference type="RefSeq" id="WP_039312424.1">
    <property type="nucleotide sequence ID" value="NZ_CP006905.1"/>
</dbReference>
<gene>
    <name evidence="1" type="ORF">U729_1161</name>
</gene>
<dbReference type="OrthoDB" id="1929430at2"/>
<reference evidence="1 2" key="1">
    <citation type="journal article" date="2015" name="Infect. Genet. Evol.">
        <title>Genomic sequences of six botulinum neurotoxin-producing strains representing three clostridial species illustrate the mobility and diversity of botulinum neurotoxin genes.</title>
        <authorList>
            <person name="Smith T.J."/>
            <person name="Hill K.K."/>
            <person name="Xie G."/>
            <person name="Foley B.T."/>
            <person name="Williamson C.H."/>
            <person name="Foster J.T."/>
            <person name="Johnson S.L."/>
            <person name="Chertkov O."/>
            <person name="Teshima H."/>
            <person name="Gibbons H.S."/>
            <person name="Johnsky L.A."/>
            <person name="Karavis M.A."/>
            <person name="Smith L.A."/>
        </authorList>
    </citation>
    <scope>NUCLEOTIDE SEQUENCE [LARGE SCALE GENOMIC DNA]</scope>
    <source>
        <strain evidence="1">Sullivan</strain>
    </source>
</reference>
<dbReference type="STRING" id="1561.NPD11_1840"/>
<dbReference type="HOGENOM" id="CLU_191234_0_0_9"/>